<dbReference type="GO" id="GO:1990573">
    <property type="term" value="P:potassium ion import across plasma membrane"/>
    <property type="evidence" value="ECO:0007669"/>
    <property type="project" value="TreeGrafter"/>
</dbReference>
<evidence type="ECO:0000313" key="19">
    <source>
        <dbReference type="EnsemblMetazoa" id="tetur11g01900.1"/>
    </source>
</evidence>
<dbReference type="PANTHER" id="PTHR11827:SF103">
    <property type="entry name" value="SODIUM CHLORIDE COTRANSPORTER 69, ISOFORM E"/>
    <property type="match status" value="1"/>
</dbReference>
<feature type="region of interest" description="Disordered" evidence="14">
    <location>
        <begin position="36"/>
        <end position="62"/>
    </location>
</feature>
<evidence type="ECO:0000313" key="20">
    <source>
        <dbReference type="Proteomes" id="UP000015104"/>
    </source>
</evidence>
<sequence>MDNSKLQINSNKHLNTCSTDLKVKSNENNSRFQVAKVMDNGDFKRNSNGDSGDGDNDESGHYDNVNDLYYLRSTLSKRTSLDNSSCDTKNVPTHHTREALPRVDHYRNMASVHGHISRPTLDQLHGCEEGEPNGSEAMKNLSHERQQQSSIKLGWITGVLVRCLSGIWGIMLFLRMGWVVAHAGIGLGCVIILLSTLVSTVTSLSMSAICTNGEVKGGGTYYMISRSLGPEFGGSIGVIFSLANAVAAAMYIVGFSEAVNSILKAYSAQITNSDLDNMRIIGCITLFLLMIVIFIGTEWESKVQVGLVGILFISILNFIFGSLKAPNVYQSERGFTGWSGANFADNFGPRFQNGETFFSVFSVYFPAATGFLAGANISGDLKDPQRAIPLGTLSAILMTTLVYLLFVFIFGATTVREVIGVNGTSLLIDGQKQGMYFNYNLMQIVSLYGPIIYCGIFAAALSSALGSLVSAPKVFQALCQDEIFPYLKFFAKGSGVNNQPHRGYLLGFSIALACCLIADLNVIAPIISNFFLAAYCLINFSCFHASFSKTLGFRPSFRYYNMWISLTGSIVCLIVMFIMNWQTALITFIVEFVLYMLVLLRKPDVNWGSSTRAQIYKSALSSANKLNCMPEHAKTYRPQILLLSGDAYSRPALVDFASQITQGVGLMVCGNITPEKLSFKARESLMKRNNDWLRNRGIKAFYVVIDEEPFESGAKSLIQATGIGKLRPNIVFMGYKSDWQSCDIGSLHDYFSVIHQTLDKHLAVCILRVEKGFDCSRFGRLSKVLEILDEKQSNAFTNKSFNFTCVTKKWNKLVNGDSYSPSDSPPRAPPTIVINSIGVQNQVEQNNIIPEEVIKNIDLFRSKPVKSTIDVWWLYDDGGLTMLIPYILTSRKQWSNCRLRVFALADKSGDLNDDQRNMASLLNKFRIDYSDVIVISDVSKPPKKENKMKFKKLIENWRVRDIPSETGQTNYHESTTSNPTPTSSSSPPSSPDLPSSPSPTTSNSSLFITDSEWESQKNKSYRQIRIRELIEKHSSKSSLIVMTIPIPRKGSCSASLFMAWMETLTANLPPFLLIRGSQQSVLTFYS</sequence>
<dbReference type="Proteomes" id="UP000015104">
    <property type="component" value="Unassembled WGS sequence"/>
</dbReference>
<organism evidence="19 20">
    <name type="scientific">Tetranychus urticae</name>
    <name type="common">Two-spotted spider mite</name>
    <dbReference type="NCBI Taxonomy" id="32264"/>
    <lineage>
        <taxon>Eukaryota</taxon>
        <taxon>Metazoa</taxon>
        <taxon>Ecdysozoa</taxon>
        <taxon>Arthropoda</taxon>
        <taxon>Chelicerata</taxon>
        <taxon>Arachnida</taxon>
        <taxon>Acari</taxon>
        <taxon>Acariformes</taxon>
        <taxon>Trombidiformes</taxon>
        <taxon>Prostigmata</taxon>
        <taxon>Eleutherengona</taxon>
        <taxon>Raphignathae</taxon>
        <taxon>Tetranychoidea</taxon>
        <taxon>Tetranychidae</taxon>
        <taxon>Tetranychus</taxon>
    </lineage>
</organism>
<feature type="transmembrane region" description="Helical" evidence="15">
    <location>
        <begin position="447"/>
        <end position="469"/>
    </location>
</feature>
<evidence type="ECO:0000256" key="7">
    <source>
        <dbReference type="ARBA" id="ARBA00022989"/>
    </source>
</evidence>
<dbReference type="InterPro" id="IPR004841">
    <property type="entry name" value="AA-permease/SLC12A_dom"/>
</dbReference>
<reference evidence="20" key="1">
    <citation type="submission" date="2011-08" db="EMBL/GenBank/DDBJ databases">
        <authorList>
            <person name="Rombauts S."/>
        </authorList>
    </citation>
    <scope>NUCLEOTIDE SEQUENCE</scope>
    <source>
        <strain evidence="20">London</strain>
    </source>
</reference>
<dbReference type="OMA" id="AFVGMDW"/>
<keyword evidence="8" id="KW-0915">Sodium</keyword>
<feature type="compositionally biased region" description="Low complexity" evidence="14">
    <location>
        <begin position="974"/>
        <end position="987"/>
    </location>
</feature>
<dbReference type="HOGENOM" id="CLU_001883_0_0_1"/>
<evidence type="ECO:0000259" key="16">
    <source>
        <dbReference type="Pfam" id="PF00324"/>
    </source>
</evidence>
<dbReference type="KEGG" id="tut:107363876"/>
<evidence type="ECO:0000256" key="3">
    <source>
        <dbReference type="ARBA" id="ARBA00022448"/>
    </source>
</evidence>
<dbReference type="EMBL" id="CAEY01000071">
    <property type="status" value="NOT_ANNOTATED_CDS"/>
    <property type="molecule type" value="Genomic_DNA"/>
</dbReference>
<keyword evidence="20" id="KW-1185">Reference proteome</keyword>
<dbReference type="GO" id="GO:0055075">
    <property type="term" value="P:potassium ion homeostasis"/>
    <property type="evidence" value="ECO:0007669"/>
    <property type="project" value="TreeGrafter"/>
</dbReference>
<keyword evidence="12" id="KW-0739">Sodium transport</keyword>
<feature type="transmembrane region" description="Helical" evidence="15">
    <location>
        <begin position="232"/>
        <end position="253"/>
    </location>
</feature>
<dbReference type="AlphaFoldDB" id="T1KGT1"/>
<keyword evidence="10 15" id="KW-0472">Membrane</keyword>
<feature type="domain" description="Amino acid permease/ SLC12A" evidence="16">
    <location>
        <begin position="158"/>
        <end position="641"/>
    </location>
</feature>
<feature type="transmembrane region" description="Helical" evidence="15">
    <location>
        <begin position="356"/>
        <end position="375"/>
    </location>
</feature>
<evidence type="ECO:0000259" key="18">
    <source>
        <dbReference type="Pfam" id="PF08403"/>
    </source>
</evidence>
<dbReference type="PANTHER" id="PTHR11827">
    <property type="entry name" value="SOLUTE CARRIER FAMILY 12, CATION COTRANSPORTERS"/>
    <property type="match status" value="1"/>
</dbReference>
<evidence type="ECO:0000256" key="9">
    <source>
        <dbReference type="ARBA" id="ARBA00023065"/>
    </source>
</evidence>
<feature type="transmembrane region" description="Helical" evidence="15">
    <location>
        <begin position="504"/>
        <end position="524"/>
    </location>
</feature>
<evidence type="ECO:0000256" key="1">
    <source>
        <dbReference type="ARBA" id="ARBA00004651"/>
    </source>
</evidence>
<evidence type="ECO:0000256" key="8">
    <source>
        <dbReference type="ARBA" id="ARBA00023053"/>
    </source>
</evidence>
<keyword evidence="4" id="KW-1003">Cell membrane</keyword>
<feature type="transmembrane region" description="Helical" evidence="15">
    <location>
        <begin position="278"/>
        <end position="296"/>
    </location>
</feature>
<dbReference type="InterPro" id="IPR004842">
    <property type="entry name" value="SLC12A_fam"/>
</dbReference>
<feature type="transmembrane region" description="Helical" evidence="15">
    <location>
        <begin position="387"/>
        <end position="410"/>
    </location>
</feature>
<evidence type="ECO:0000256" key="10">
    <source>
        <dbReference type="ARBA" id="ARBA00023136"/>
    </source>
</evidence>
<evidence type="ECO:0000256" key="4">
    <source>
        <dbReference type="ARBA" id="ARBA00022475"/>
    </source>
</evidence>
<gene>
    <name evidence="19" type="primary">107363876</name>
</gene>
<keyword evidence="7 15" id="KW-1133">Transmembrane helix</keyword>
<keyword evidence="9" id="KW-0406">Ion transport</keyword>
<dbReference type="Pfam" id="PF08403">
    <property type="entry name" value="AA_permease_N"/>
    <property type="match status" value="1"/>
</dbReference>
<evidence type="ECO:0000259" key="17">
    <source>
        <dbReference type="Pfam" id="PF03522"/>
    </source>
</evidence>
<feature type="transmembrane region" description="Helical" evidence="15">
    <location>
        <begin position="179"/>
        <end position="198"/>
    </location>
</feature>
<dbReference type="InterPro" id="IPR013612">
    <property type="entry name" value="AA_permease_N"/>
</dbReference>
<keyword evidence="3" id="KW-0813">Transport</keyword>
<dbReference type="GO" id="GO:0005886">
    <property type="term" value="C:plasma membrane"/>
    <property type="evidence" value="ECO:0007669"/>
    <property type="project" value="UniProtKB-SubCell"/>
</dbReference>
<feature type="region of interest" description="Disordered" evidence="14">
    <location>
        <begin position="964"/>
        <end position="1009"/>
    </location>
</feature>
<evidence type="ECO:0000256" key="14">
    <source>
        <dbReference type="SAM" id="MobiDB-lite"/>
    </source>
</evidence>
<protein>
    <submittedName>
        <fullName evidence="19">Uncharacterized protein</fullName>
    </submittedName>
</protein>
<comment type="similarity">
    <text evidence="2">Belongs to the SLC12A transporter family.</text>
</comment>
<name>T1KGT1_TETUR</name>
<proteinExistence type="inferred from homology"/>
<dbReference type="eggNOG" id="KOG2083">
    <property type="taxonomic scope" value="Eukaryota"/>
</dbReference>
<evidence type="ECO:0000256" key="15">
    <source>
        <dbReference type="SAM" id="Phobius"/>
    </source>
</evidence>
<evidence type="ECO:0000256" key="5">
    <source>
        <dbReference type="ARBA" id="ARBA00022692"/>
    </source>
</evidence>
<dbReference type="GO" id="GO:0055078">
    <property type="term" value="P:sodium ion homeostasis"/>
    <property type="evidence" value="ECO:0007669"/>
    <property type="project" value="TreeGrafter"/>
</dbReference>
<feature type="domain" description="Amino acid permease N-terminal" evidence="18">
    <location>
        <begin position="94"/>
        <end position="129"/>
    </location>
</feature>
<accession>T1KGT1</accession>
<evidence type="ECO:0000256" key="12">
    <source>
        <dbReference type="ARBA" id="ARBA00023201"/>
    </source>
</evidence>
<feature type="compositionally biased region" description="Pro residues" evidence="14">
    <location>
        <begin position="988"/>
        <end position="997"/>
    </location>
</feature>
<feature type="transmembrane region" description="Helical" evidence="15">
    <location>
        <begin position="153"/>
        <end position="173"/>
    </location>
</feature>
<dbReference type="NCBIfam" id="TIGR00930">
    <property type="entry name" value="2a30"/>
    <property type="match status" value="1"/>
</dbReference>
<feature type="transmembrane region" description="Helical" evidence="15">
    <location>
        <begin position="530"/>
        <end position="547"/>
    </location>
</feature>
<dbReference type="GO" id="GO:0006884">
    <property type="term" value="P:cell volume homeostasis"/>
    <property type="evidence" value="ECO:0007669"/>
    <property type="project" value="TreeGrafter"/>
</dbReference>
<dbReference type="InterPro" id="IPR018491">
    <property type="entry name" value="SLC12_C"/>
</dbReference>
<keyword evidence="5 15" id="KW-0812">Transmembrane</keyword>
<evidence type="ECO:0000256" key="11">
    <source>
        <dbReference type="ARBA" id="ARBA00023180"/>
    </source>
</evidence>
<evidence type="ECO:0000256" key="2">
    <source>
        <dbReference type="ARBA" id="ARBA00010593"/>
    </source>
</evidence>
<feature type="transmembrane region" description="Helical" evidence="15">
    <location>
        <begin position="303"/>
        <end position="323"/>
    </location>
</feature>
<keyword evidence="11" id="KW-0325">Glycoprotein</keyword>
<keyword evidence="6" id="KW-0769">Symport</keyword>
<dbReference type="Gene3D" id="1.20.1740.10">
    <property type="entry name" value="Amino acid/polyamine transporter I"/>
    <property type="match status" value="1"/>
</dbReference>
<dbReference type="GO" id="GO:0008511">
    <property type="term" value="F:sodium:potassium:chloride symporter activity"/>
    <property type="evidence" value="ECO:0007669"/>
    <property type="project" value="TreeGrafter"/>
</dbReference>
<dbReference type="Pfam" id="PF00324">
    <property type="entry name" value="AA_permease"/>
    <property type="match status" value="1"/>
</dbReference>
<comment type="subcellular location">
    <subcellularLocation>
        <location evidence="1">Cell membrane</location>
        <topology evidence="1">Multi-pass membrane protein</topology>
    </subcellularLocation>
</comment>
<dbReference type="FunFam" id="1.20.1740.10:FF:000022">
    <property type="entry name" value="Bumetanide-sensitive na-k-cl cotransport protein"/>
    <property type="match status" value="1"/>
</dbReference>
<dbReference type="GO" id="GO:0055064">
    <property type="term" value="P:chloride ion homeostasis"/>
    <property type="evidence" value="ECO:0007669"/>
    <property type="project" value="TreeGrafter"/>
</dbReference>
<dbReference type="Pfam" id="PF03522">
    <property type="entry name" value="SLC12"/>
    <property type="match status" value="1"/>
</dbReference>
<evidence type="ECO:0000256" key="13">
    <source>
        <dbReference type="ARBA" id="ARBA00023214"/>
    </source>
</evidence>
<dbReference type="EnsemblMetazoa" id="tetur11g01900.1">
    <property type="protein sequence ID" value="tetur11g01900.1"/>
    <property type="gene ID" value="tetur11g01900"/>
</dbReference>
<keyword evidence="13" id="KW-0868">Chloride</keyword>
<dbReference type="OrthoDB" id="2020542at2759"/>
<reference evidence="19" key="2">
    <citation type="submission" date="2015-06" db="UniProtKB">
        <authorList>
            <consortium name="EnsemblMetazoa"/>
        </authorList>
    </citation>
    <scope>IDENTIFICATION</scope>
</reference>
<feature type="domain" description="SLC12A transporter C-terminal" evidence="17">
    <location>
        <begin position="650"/>
        <end position="1086"/>
    </location>
</feature>
<evidence type="ECO:0000256" key="6">
    <source>
        <dbReference type="ARBA" id="ARBA00022847"/>
    </source>
</evidence>